<name>A0A225CYE5_9BACT</name>
<protein>
    <submittedName>
        <fullName evidence="1">Uncharacterized protein</fullName>
    </submittedName>
</protein>
<reference evidence="2" key="1">
    <citation type="submission" date="2017-06" db="EMBL/GenBank/DDBJ databases">
        <title>Genome analysis of Fimbriiglobus ruber SP5, the first member of the order Planctomycetales with confirmed chitinolytic capability.</title>
        <authorList>
            <person name="Ravin N.V."/>
            <person name="Rakitin A.L."/>
            <person name="Ivanova A.A."/>
            <person name="Beletsky A.V."/>
            <person name="Kulichevskaya I.S."/>
            <person name="Mardanov A.V."/>
            <person name="Dedysh S.N."/>
        </authorList>
    </citation>
    <scope>NUCLEOTIDE SEQUENCE [LARGE SCALE GENOMIC DNA]</scope>
    <source>
        <strain evidence="2">SP5</strain>
    </source>
</reference>
<comment type="caution">
    <text evidence="1">The sequence shown here is derived from an EMBL/GenBank/DDBJ whole genome shotgun (WGS) entry which is preliminary data.</text>
</comment>
<dbReference type="Proteomes" id="UP000214646">
    <property type="component" value="Unassembled WGS sequence"/>
</dbReference>
<gene>
    <name evidence="1" type="ORF">FRUB_10371</name>
</gene>
<proteinExistence type="predicted"/>
<accession>A0A225CYE5</accession>
<dbReference type="AlphaFoldDB" id="A0A225CYE5"/>
<sequence length="48" mass="5528">MRLAVADQHSDTLAHSEPDPRYVCVSAEQTDLTPVPFDWILNKWAEHH</sequence>
<keyword evidence="2" id="KW-1185">Reference proteome</keyword>
<dbReference type="EMBL" id="NIDE01000020">
    <property type="protein sequence ID" value="OWK34400.1"/>
    <property type="molecule type" value="Genomic_DNA"/>
</dbReference>
<evidence type="ECO:0000313" key="1">
    <source>
        <dbReference type="EMBL" id="OWK34400.1"/>
    </source>
</evidence>
<evidence type="ECO:0000313" key="2">
    <source>
        <dbReference type="Proteomes" id="UP000214646"/>
    </source>
</evidence>
<organism evidence="1 2">
    <name type="scientific">Fimbriiglobus ruber</name>
    <dbReference type="NCBI Taxonomy" id="1908690"/>
    <lineage>
        <taxon>Bacteria</taxon>
        <taxon>Pseudomonadati</taxon>
        <taxon>Planctomycetota</taxon>
        <taxon>Planctomycetia</taxon>
        <taxon>Gemmatales</taxon>
        <taxon>Gemmataceae</taxon>
        <taxon>Fimbriiglobus</taxon>
    </lineage>
</organism>